<feature type="signal peptide" evidence="4">
    <location>
        <begin position="1"/>
        <end position="22"/>
    </location>
</feature>
<accession>A0AAX4P3U5</accession>
<dbReference type="Pfam" id="PF14559">
    <property type="entry name" value="TPR_19"/>
    <property type="match status" value="1"/>
</dbReference>
<dbReference type="Proteomes" id="UP001472866">
    <property type="component" value="Chromosome 03"/>
</dbReference>
<dbReference type="SUPFAM" id="SSF81901">
    <property type="entry name" value="HCP-like"/>
    <property type="match status" value="1"/>
</dbReference>
<dbReference type="Gene3D" id="1.25.40.10">
    <property type="entry name" value="Tetratricopeptide repeat domain"/>
    <property type="match status" value="2"/>
</dbReference>
<evidence type="ECO:0000313" key="5">
    <source>
        <dbReference type="EMBL" id="WZN60365.1"/>
    </source>
</evidence>
<protein>
    <submittedName>
        <fullName evidence="5">TPR_REGION domain-containing protein</fullName>
    </submittedName>
</protein>
<evidence type="ECO:0000256" key="2">
    <source>
        <dbReference type="ARBA" id="ARBA00038210"/>
    </source>
</evidence>
<dbReference type="PROSITE" id="PS50005">
    <property type="entry name" value="TPR"/>
    <property type="match status" value="1"/>
</dbReference>
<name>A0AAX4P3U5_9CHLO</name>
<evidence type="ECO:0000256" key="3">
    <source>
        <dbReference type="PROSITE-ProRule" id="PRU00339"/>
    </source>
</evidence>
<feature type="chain" id="PRO_5043612700" evidence="4">
    <location>
        <begin position="23"/>
        <end position="319"/>
    </location>
</feature>
<reference evidence="5 6" key="1">
    <citation type="submission" date="2024-03" db="EMBL/GenBank/DDBJ databases">
        <title>Complete genome sequence of the green alga Chloropicon roscoffensis RCC1871.</title>
        <authorList>
            <person name="Lemieux C."/>
            <person name="Pombert J.-F."/>
            <person name="Otis C."/>
            <person name="Turmel M."/>
        </authorList>
    </citation>
    <scope>NUCLEOTIDE SEQUENCE [LARGE SCALE GENOMIC DNA]</scope>
    <source>
        <strain evidence="5 6">RCC1871</strain>
    </source>
</reference>
<evidence type="ECO:0000313" key="6">
    <source>
        <dbReference type="Proteomes" id="UP001472866"/>
    </source>
</evidence>
<feature type="repeat" description="TPR" evidence="3">
    <location>
        <begin position="160"/>
        <end position="193"/>
    </location>
</feature>
<dbReference type="SMART" id="SM00028">
    <property type="entry name" value="TPR"/>
    <property type="match status" value="5"/>
</dbReference>
<dbReference type="PANTHER" id="PTHR12558">
    <property type="entry name" value="CELL DIVISION CYCLE 16,23,27"/>
    <property type="match status" value="1"/>
</dbReference>
<dbReference type="InterPro" id="IPR011990">
    <property type="entry name" value="TPR-like_helical_dom_sf"/>
</dbReference>
<dbReference type="Pfam" id="PF13431">
    <property type="entry name" value="TPR_17"/>
    <property type="match status" value="1"/>
</dbReference>
<sequence length="319" mass="35308">MPSLNLVVLSVALALLSVAALAAEQEETATPNAHLCPADDGHKVAKGNEFREQDNPSLAIICYEEALEHDPKDASAMIGISAVHFSLQNFSGAQAKLEQLLHHHPDHAEANHMMADVYRVRHELSLHGGHQGSRQEEIKAMMGEVVHYYKKAIEANPKDDLPYASLGSYYLSLGDFEAAISTLEEGLEANEESNPVLLGLADTYKHKEEYETCLHFAQKALKLDSMSAYPYGIIGECALFSNQPQRSVNALQKACQLDPGNHHFLHLLVTAVRSNVAVEPAEALRVLKRLDLEQYHDAEVTELFHELMVELSDRANKEL</sequence>
<proteinExistence type="inferred from homology"/>
<evidence type="ECO:0000256" key="1">
    <source>
        <dbReference type="ARBA" id="ARBA00022803"/>
    </source>
</evidence>
<gene>
    <name evidence="5" type="ORF">HKI87_03g18940</name>
</gene>
<keyword evidence="1 3" id="KW-0802">TPR repeat</keyword>
<dbReference type="AlphaFoldDB" id="A0AAX4P3U5"/>
<keyword evidence="4" id="KW-0732">Signal</keyword>
<dbReference type="PANTHER" id="PTHR12558:SF13">
    <property type="entry name" value="CELL DIVISION CYCLE PROTEIN 27 HOMOLOG"/>
    <property type="match status" value="1"/>
</dbReference>
<keyword evidence="6" id="KW-1185">Reference proteome</keyword>
<organism evidence="5 6">
    <name type="scientific">Chloropicon roscoffensis</name>
    <dbReference type="NCBI Taxonomy" id="1461544"/>
    <lineage>
        <taxon>Eukaryota</taxon>
        <taxon>Viridiplantae</taxon>
        <taxon>Chlorophyta</taxon>
        <taxon>Chloropicophyceae</taxon>
        <taxon>Chloropicales</taxon>
        <taxon>Chloropicaceae</taxon>
        <taxon>Chloropicon</taxon>
    </lineage>
</organism>
<dbReference type="EMBL" id="CP151503">
    <property type="protein sequence ID" value="WZN60365.1"/>
    <property type="molecule type" value="Genomic_DNA"/>
</dbReference>
<dbReference type="InterPro" id="IPR019734">
    <property type="entry name" value="TPR_rpt"/>
</dbReference>
<evidence type="ECO:0000256" key="4">
    <source>
        <dbReference type="SAM" id="SignalP"/>
    </source>
</evidence>
<comment type="similarity">
    <text evidence="2">Belongs to the APC3/CDC27 family.</text>
</comment>